<dbReference type="EMBL" id="FN554970">
    <property type="protein sequence ID" value="CBH12289.1"/>
    <property type="molecule type" value="Genomic_DNA"/>
</dbReference>
<feature type="compositionally biased region" description="Low complexity" evidence="1">
    <location>
        <begin position="25"/>
        <end position="36"/>
    </location>
</feature>
<protein>
    <submittedName>
        <fullName evidence="2">Uncharacterized protein</fullName>
    </submittedName>
</protein>
<evidence type="ECO:0000313" key="2">
    <source>
        <dbReference type="EMBL" id="CBH12289.1"/>
    </source>
</evidence>
<accession>C9ZSF1</accession>
<evidence type="ECO:0000313" key="3">
    <source>
        <dbReference type="Proteomes" id="UP000002316"/>
    </source>
</evidence>
<reference evidence="3" key="1">
    <citation type="journal article" date="2010" name="PLoS Negl. Trop. Dis.">
        <title>The genome sequence of Trypanosoma brucei gambiense, causative agent of chronic human african trypanosomiasis.</title>
        <authorList>
            <person name="Jackson A.P."/>
            <person name="Sanders M."/>
            <person name="Berry A."/>
            <person name="McQuillan J."/>
            <person name="Aslett M.A."/>
            <person name="Quail M.A."/>
            <person name="Chukualim B."/>
            <person name="Capewell P."/>
            <person name="MacLeod A."/>
            <person name="Melville S.E."/>
            <person name="Gibson W."/>
            <person name="Barry J.D."/>
            <person name="Berriman M."/>
            <person name="Hertz-Fowler C."/>
        </authorList>
    </citation>
    <scope>NUCLEOTIDE SEQUENCE [LARGE SCALE GENOMIC DNA]</scope>
    <source>
        <strain evidence="3">MHOM/CI/86/DAL972</strain>
    </source>
</reference>
<dbReference type="AlphaFoldDB" id="C9ZSF1"/>
<feature type="region of interest" description="Disordered" evidence="1">
    <location>
        <begin position="1"/>
        <end position="45"/>
    </location>
</feature>
<gene>
    <name evidence="2" type="ORF">TbgDal_VII2490</name>
</gene>
<dbReference type="SUPFAM" id="SSF48371">
    <property type="entry name" value="ARM repeat"/>
    <property type="match status" value="1"/>
</dbReference>
<dbReference type="InterPro" id="IPR016024">
    <property type="entry name" value="ARM-type_fold"/>
</dbReference>
<dbReference type="Proteomes" id="UP000002316">
    <property type="component" value="Chromosome 7"/>
</dbReference>
<dbReference type="RefSeq" id="XP_011774570.1">
    <property type="nucleotide sequence ID" value="XM_011776268.1"/>
</dbReference>
<dbReference type="OrthoDB" id="271793at2759"/>
<name>C9ZSF1_TRYB9</name>
<organism evidence="2 3">
    <name type="scientific">Trypanosoma brucei gambiense (strain MHOM/CI/86/DAL972)</name>
    <dbReference type="NCBI Taxonomy" id="679716"/>
    <lineage>
        <taxon>Eukaryota</taxon>
        <taxon>Discoba</taxon>
        <taxon>Euglenozoa</taxon>
        <taxon>Kinetoplastea</taxon>
        <taxon>Metakinetoplastina</taxon>
        <taxon>Trypanosomatida</taxon>
        <taxon>Trypanosomatidae</taxon>
        <taxon>Trypanosoma</taxon>
    </lineage>
</organism>
<dbReference type="VEuPathDB" id="TriTrypDB:Tbg972.7.2490"/>
<dbReference type="KEGG" id="tbg:TbgDal_VII2490"/>
<feature type="compositionally biased region" description="Polar residues" evidence="1">
    <location>
        <begin position="520"/>
        <end position="530"/>
    </location>
</feature>
<sequence length="544" mass="59737">MPVKKKVATAKNDEKEDLTTSPVMAAETTPTASSPTMQHLDTPQGTTSASELYAVLQAAVAEDPAKVNDFAEEIAQTFVEAEKAETPLLLRVRMLEFFAKYGQHMRDGNALKKVVTSLVKILSGPDNTQQLLVAAVQGIAALGPVSMLDKKWEYLSREGADVLMQVMIDENGFAEPVRSAASKALDTLVSTAFRPVVTKLLHWLSDDREAEEEDQLQKERRTAMARLRKVAQTASFRPQWTEEIQEHVLALIIRVLSAVTITEFAQLARIAASLPSVEEKKGLPLLTAFLASTKLNTDRALESLSLVAQHVGAVTYDLTPMLDEAGLLSAPVDGTTIRGMWHAKLLLLAARLATPENTDTLYKTLLEHVMNLIGDGNTLPEYLTTLEALLLALTSVGQKKPLDFVKQLKDEQFTAKCRNMLAAVEKVEPLLIYAVKRLVQKSSAGAKEAEMLGSCHNLRIILSSFSSSHIPMGAITESWAHKHKLPVLRQGREGLLPSAKGGRSGYDAQLPAVNKRPRTESNYRPQSNRGSSRDLQGRSRGWKY</sequence>
<feature type="region of interest" description="Disordered" evidence="1">
    <location>
        <begin position="494"/>
        <end position="544"/>
    </location>
</feature>
<proteinExistence type="predicted"/>
<dbReference type="GeneID" id="23862407"/>
<evidence type="ECO:0000256" key="1">
    <source>
        <dbReference type="SAM" id="MobiDB-lite"/>
    </source>
</evidence>